<evidence type="ECO:0000313" key="2">
    <source>
        <dbReference type="Proteomes" id="UP000464178"/>
    </source>
</evidence>
<dbReference type="EMBL" id="LR593886">
    <property type="protein sequence ID" value="VTS00812.1"/>
    <property type="molecule type" value="Genomic_DNA"/>
</dbReference>
<protein>
    <submittedName>
        <fullName evidence="1">Uncharacterized protein</fullName>
    </submittedName>
</protein>
<organism evidence="1 2">
    <name type="scientific">Gemmata massiliana</name>
    <dbReference type="NCBI Taxonomy" id="1210884"/>
    <lineage>
        <taxon>Bacteria</taxon>
        <taxon>Pseudomonadati</taxon>
        <taxon>Planctomycetota</taxon>
        <taxon>Planctomycetia</taxon>
        <taxon>Gemmatales</taxon>
        <taxon>Gemmataceae</taxon>
        <taxon>Gemmata</taxon>
    </lineage>
</organism>
<dbReference type="AlphaFoldDB" id="A0A6P2DGE6"/>
<dbReference type="Proteomes" id="UP000464178">
    <property type="component" value="Chromosome"/>
</dbReference>
<sequence length="80" mass="9272">MAGRIPRPRTTRGTDVGRWRRWLRQSFVARVQDGRGRVLVNPIEAERLILSSPGRYTIHFDDGEFLAVPTKRLTHSEDRS</sequence>
<proteinExistence type="predicted"/>
<accession>A0A6P2DGE6</accession>
<dbReference type="KEGG" id="gms:SOIL9_80590"/>
<gene>
    <name evidence="1" type="ORF">SOIL9_80590</name>
</gene>
<reference evidence="1 2" key="1">
    <citation type="submission" date="2019-05" db="EMBL/GenBank/DDBJ databases">
        <authorList>
            <consortium name="Science for Life Laboratories"/>
        </authorList>
    </citation>
    <scope>NUCLEOTIDE SEQUENCE [LARGE SCALE GENOMIC DNA]</scope>
    <source>
        <strain evidence="1">Soil9</strain>
    </source>
</reference>
<keyword evidence="2" id="KW-1185">Reference proteome</keyword>
<evidence type="ECO:0000313" key="1">
    <source>
        <dbReference type="EMBL" id="VTS00812.1"/>
    </source>
</evidence>
<name>A0A6P2DGE6_9BACT</name>